<keyword evidence="3" id="KW-1185">Reference proteome</keyword>
<evidence type="ECO:0000313" key="2">
    <source>
        <dbReference type="EMBL" id="QKV54217.1"/>
    </source>
</evidence>
<dbReference type="Proteomes" id="UP000509579">
    <property type="component" value="Chromosome"/>
</dbReference>
<feature type="transmembrane region" description="Helical" evidence="1">
    <location>
        <begin position="69"/>
        <end position="86"/>
    </location>
</feature>
<evidence type="ECO:0000313" key="3">
    <source>
        <dbReference type="Proteomes" id="UP000509579"/>
    </source>
</evidence>
<keyword evidence="1" id="KW-0812">Transmembrane</keyword>
<evidence type="ECO:0000256" key="1">
    <source>
        <dbReference type="SAM" id="Phobius"/>
    </source>
</evidence>
<keyword evidence="1" id="KW-1133">Transmembrane helix</keyword>
<dbReference type="RefSeq" id="WP_175505017.1">
    <property type="nucleotide sequence ID" value="NZ_CP054840.1"/>
</dbReference>
<accession>A0A6N1X4L0</accession>
<gene>
    <name evidence="2" type="ORF">HUK68_15610</name>
</gene>
<feature type="transmembrane region" description="Helical" evidence="1">
    <location>
        <begin position="44"/>
        <end position="63"/>
    </location>
</feature>
<dbReference type="AlphaFoldDB" id="A0A6N1X4L0"/>
<sequence>MGFAAALAHLLNFVAPALLLALGLAAAARLLAPKTMQITGWWQQVAINFTVGSGVLLAGLAWFGSDGKLATYGALVLLCACCQWVLSGGWRR</sequence>
<dbReference type="EMBL" id="CP054840">
    <property type="protein sequence ID" value="QKV54217.1"/>
    <property type="molecule type" value="Genomic_DNA"/>
</dbReference>
<protein>
    <submittedName>
        <fullName evidence="2">Uncharacterized protein</fullName>
    </submittedName>
</protein>
<name>A0A6N1X4L0_9BURK</name>
<dbReference type="KEGG" id="aant:HUK68_15610"/>
<reference evidence="2 3" key="1">
    <citation type="submission" date="2020-06" db="EMBL/GenBank/DDBJ databases">
        <title>Acidovorax antarctica sp. nov., isolated from Corinth ice sheet soil, Antarctic Fields Peninsula.</title>
        <authorList>
            <person name="Xu Q."/>
            <person name="Peng F."/>
        </authorList>
    </citation>
    <scope>NUCLEOTIDE SEQUENCE [LARGE SCALE GENOMIC DNA]</scope>
    <source>
        <strain evidence="2 3">16-35-5</strain>
    </source>
</reference>
<organism evidence="2 3">
    <name type="scientific">Comamonas antarctica</name>
    <dbReference type="NCBI Taxonomy" id="2743470"/>
    <lineage>
        <taxon>Bacteria</taxon>
        <taxon>Pseudomonadati</taxon>
        <taxon>Pseudomonadota</taxon>
        <taxon>Betaproteobacteria</taxon>
        <taxon>Burkholderiales</taxon>
        <taxon>Comamonadaceae</taxon>
        <taxon>Comamonas</taxon>
    </lineage>
</organism>
<feature type="transmembrane region" description="Helical" evidence="1">
    <location>
        <begin position="6"/>
        <end position="32"/>
    </location>
</feature>
<keyword evidence="1" id="KW-0472">Membrane</keyword>
<proteinExistence type="predicted"/>